<dbReference type="Gene3D" id="3.40.50.300">
    <property type="entry name" value="P-loop containing nucleotide triphosphate hydrolases"/>
    <property type="match status" value="1"/>
</dbReference>
<keyword evidence="1" id="KW-0805">Transcription regulation</keyword>
<dbReference type="InterPro" id="IPR036388">
    <property type="entry name" value="WH-like_DNA-bd_sf"/>
</dbReference>
<organism evidence="5 6">
    <name type="scientific">Prauserella flavalba</name>
    <dbReference type="NCBI Taxonomy" id="1477506"/>
    <lineage>
        <taxon>Bacteria</taxon>
        <taxon>Bacillati</taxon>
        <taxon>Actinomycetota</taxon>
        <taxon>Actinomycetes</taxon>
        <taxon>Pseudonocardiales</taxon>
        <taxon>Pseudonocardiaceae</taxon>
        <taxon>Prauserella</taxon>
    </lineage>
</organism>
<dbReference type="GO" id="GO:0006355">
    <property type="term" value="P:regulation of DNA-templated transcription"/>
    <property type="evidence" value="ECO:0007669"/>
    <property type="project" value="InterPro"/>
</dbReference>
<evidence type="ECO:0000313" key="6">
    <source>
        <dbReference type="Proteomes" id="UP000247892"/>
    </source>
</evidence>
<keyword evidence="6" id="KW-1185">Reference proteome</keyword>
<dbReference type="Pfam" id="PF13401">
    <property type="entry name" value="AAA_22"/>
    <property type="match status" value="1"/>
</dbReference>
<sequence length="885" mass="95050">MRDPLIGKGRRRVPRTKITVPDLPVHFVSRPRLLGLLDRATEQPVSVLCAPAGTGKTLLLSEWALRMDDAVTALVSLDAYDRDDRRLWSAVLDALAAQPGVPASSPLRTLGVPDDPSADPGFLAEVADALDALETPVFLILDDVEELVGAGPRRALEALVRHQPAGVRLVLSGRREPPVPLARLRLADRLTEMGTNDLRFTSVEARSLFAVSGAVVTSETLDRLVCEADGWAVALRLAASSAAREGNLNEFLAGHDRALADYLAQEVLTGFDDPVQEFLRLVSVCGDLSPELAVILSGQSDAAALLHDLAAEDLAVRETDTSEGYRILPLLRTYLLADLGRRDPDRFSGQHLLAVAWFERRGAPASALAHCARAGDDGRTVVLLRTHAVMLFLIGEHTVLRQALGVLDEGLVARTPLLALIAAALSLEAGETGTADLHLRHADAAWPADAPPELVVLRQLTRSRRVQLDGDHAEITRTAHAVDPDLAREADLEALAVVQRETETLLTGQHSAVRGRLEAVVRRAGEAGQRHVAVRALTMLGQIAALEGDFRSVDRIARLQSADIGSDALGTIEGATMGVLLAYRALLKAEPEQCARHVARIVSSTSGPASRVGGNLRVAAEMLGGAAEFDSGERHSGLRRMRRARLELGGRALQREYAALAGVLEHRAALLLGAGYQAREVVGWCQSQIGHTAELLVMRARGKVALGRHGSAAKTLQPVLDGSMPALLPWSGIEARLLQARISLHYGEPDGARRLVGDALSAAQRQDVVLPFVFAPDEVIAVLTALLGRLGTRDTFAAKLLARRRGLGVDAIPDPLTERERSVLRLLPTLRSIEEIADDLTVSPNTVKTHVRGIYAKLGVTRRRDAVAVAVARGLLDSERAELVE</sequence>
<dbReference type="GO" id="GO:0016887">
    <property type="term" value="F:ATP hydrolysis activity"/>
    <property type="evidence" value="ECO:0007669"/>
    <property type="project" value="InterPro"/>
</dbReference>
<proteinExistence type="predicted"/>
<evidence type="ECO:0000256" key="1">
    <source>
        <dbReference type="ARBA" id="ARBA00023015"/>
    </source>
</evidence>
<dbReference type="OrthoDB" id="134985at2"/>
<dbReference type="PRINTS" id="PR00038">
    <property type="entry name" value="HTHLUXR"/>
</dbReference>
<keyword evidence="2" id="KW-0238">DNA-binding</keyword>
<dbReference type="Gene3D" id="1.10.10.10">
    <property type="entry name" value="Winged helix-like DNA-binding domain superfamily/Winged helix DNA-binding domain"/>
    <property type="match status" value="1"/>
</dbReference>
<dbReference type="InterPro" id="IPR059106">
    <property type="entry name" value="WHD_MalT"/>
</dbReference>
<dbReference type="Pfam" id="PF00196">
    <property type="entry name" value="GerE"/>
    <property type="match status" value="1"/>
</dbReference>
<dbReference type="SMART" id="SM00421">
    <property type="entry name" value="HTH_LUXR"/>
    <property type="match status" value="1"/>
</dbReference>
<dbReference type="InterPro" id="IPR027417">
    <property type="entry name" value="P-loop_NTPase"/>
</dbReference>
<dbReference type="Pfam" id="PF25873">
    <property type="entry name" value="WHD_MalT"/>
    <property type="match status" value="1"/>
</dbReference>
<dbReference type="CDD" id="cd06170">
    <property type="entry name" value="LuxR_C_like"/>
    <property type="match status" value="1"/>
</dbReference>
<comment type="caution">
    <text evidence="5">The sequence shown here is derived from an EMBL/GenBank/DDBJ whole genome shotgun (WGS) entry which is preliminary data.</text>
</comment>
<dbReference type="SUPFAM" id="SSF52540">
    <property type="entry name" value="P-loop containing nucleoside triphosphate hydrolases"/>
    <property type="match status" value="1"/>
</dbReference>
<keyword evidence="3" id="KW-0804">Transcription</keyword>
<dbReference type="PANTHER" id="PTHR44688">
    <property type="entry name" value="DNA-BINDING TRANSCRIPTIONAL ACTIVATOR DEVR_DOSR"/>
    <property type="match status" value="1"/>
</dbReference>
<dbReference type="GO" id="GO:0003677">
    <property type="term" value="F:DNA binding"/>
    <property type="evidence" value="ECO:0007669"/>
    <property type="project" value="UniProtKB-KW"/>
</dbReference>
<dbReference type="Proteomes" id="UP000247892">
    <property type="component" value="Unassembled WGS sequence"/>
</dbReference>
<feature type="domain" description="HTH luxR-type" evidence="4">
    <location>
        <begin position="809"/>
        <end position="874"/>
    </location>
</feature>
<dbReference type="EMBL" id="MASU01000022">
    <property type="protein sequence ID" value="PXY18302.1"/>
    <property type="molecule type" value="Genomic_DNA"/>
</dbReference>
<dbReference type="AlphaFoldDB" id="A0A318LA75"/>
<accession>A0A318LA75</accession>
<dbReference type="SUPFAM" id="SSF46894">
    <property type="entry name" value="C-terminal effector domain of the bipartite response regulators"/>
    <property type="match status" value="1"/>
</dbReference>
<dbReference type="PROSITE" id="PS50043">
    <property type="entry name" value="HTH_LUXR_2"/>
    <property type="match status" value="1"/>
</dbReference>
<dbReference type="PANTHER" id="PTHR44688:SF16">
    <property type="entry name" value="DNA-BINDING TRANSCRIPTIONAL ACTIVATOR DEVR_DOSR"/>
    <property type="match status" value="1"/>
</dbReference>
<dbReference type="InterPro" id="IPR016032">
    <property type="entry name" value="Sig_transdc_resp-reg_C-effctor"/>
</dbReference>
<dbReference type="RefSeq" id="WP_110343763.1">
    <property type="nucleotide sequence ID" value="NZ_MASU01000022.1"/>
</dbReference>
<name>A0A318LA75_9PSEU</name>
<evidence type="ECO:0000256" key="2">
    <source>
        <dbReference type="ARBA" id="ARBA00023125"/>
    </source>
</evidence>
<dbReference type="InterPro" id="IPR049945">
    <property type="entry name" value="AAA_22"/>
</dbReference>
<evidence type="ECO:0000256" key="3">
    <source>
        <dbReference type="ARBA" id="ARBA00023163"/>
    </source>
</evidence>
<evidence type="ECO:0000259" key="4">
    <source>
        <dbReference type="PROSITE" id="PS50043"/>
    </source>
</evidence>
<reference evidence="5 6" key="1">
    <citation type="submission" date="2016-07" db="EMBL/GenBank/DDBJ databases">
        <title>Draft genome sequence of Prauserella sp. YIM 121212, isolated from alkaline soil.</title>
        <authorList>
            <person name="Ruckert C."/>
            <person name="Albersmeier A."/>
            <person name="Jiang C.-L."/>
            <person name="Jiang Y."/>
            <person name="Kalinowski J."/>
            <person name="Schneider O."/>
            <person name="Winkler A."/>
            <person name="Zotchev S.B."/>
        </authorList>
    </citation>
    <scope>NUCLEOTIDE SEQUENCE [LARGE SCALE GENOMIC DNA]</scope>
    <source>
        <strain evidence="5 6">YIM 121212</strain>
    </source>
</reference>
<dbReference type="InterPro" id="IPR000792">
    <property type="entry name" value="Tscrpt_reg_LuxR_C"/>
</dbReference>
<gene>
    <name evidence="5" type="ORF">BA062_35785</name>
</gene>
<evidence type="ECO:0000313" key="5">
    <source>
        <dbReference type="EMBL" id="PXY18302.1"/>
    </source>
</evidence>
<protein>
    <recommendedName>
        <fullName evidence="4">HTH luxR-type domain-containing protein</fullName>
    </recommendedName>
</protein>